<dbReference type="OrthoDB" id="62154at2"/>
<protein>
    <submittedName>
        <fullName evidence="1">DUF4388 domain-containing protein</fullName>
    </submittedName>
</protein>
<dbReference type="AlphaFoldDB" id="A0A553UME5"/>
<organism evidence="1 2">
    <name type="scientific">Deinococcus detaillensis</name>
    <dbReference type="NCBI Taxonomy" id="2592048"/>
    <lineage>
        <taxon>Bacteria</taxon>
        <taxon>Thermotogati</taxon>
        <taxon>Deinococcota</taxon>
        <taxon>Deinococci</taxon>
        <taxon>Deinococcales</taxon>
        <taxon>Deinococcaceae</taxon>
        <taxon>Deinococcus</taxon>
    </lineage>
</organism>
<proteinExistence type="predicted"/>
<evidence type="ECO:0000313" key="2">
    <source>
        <dbReference type="Proteomes" id="UP000316092"/>
    </source>
</evidence>
<dbReference type="RefSeq" id="WP_143721671.1">
    <property type="nucleotide sequence ID" value="NZ_VKDB01000023.1"/>
</dbReference>
<dbReference type="EMBL" id="VKDB01000023">
    <property type="protein sequence ID" value="TSA81364.1"/>
    <property type="molecule type" value="Genomic_DNA"/>
</dbReference>
<comment type="caution">
    <text evidence="1">The sequence shown here is derived from an EMBL/GenBank/DDBJ whole genome shotgun (WGS) entry which is preliminary data.</text>
</comment>
<accession>A0A553UME5</accession>
<reference evidence="1 2" key="1">
    <citation type="submission" date="2019-07" db="EMBL/GenBank/DDBJ databases">
        <title>Deinococcus detaillus sp. nov., isolated from humus soil in Antarctica.</title>
        <authorList>
            <person name="Zhang K."/>
        </authorList>
    </citation>
    <scope>NUCLEOTIDE SEQUENCE [LARGE SCALE GENOMIC DNA]</scope>
    <source>
        <strain evidence="1 2">H1</strain>
    </source>
</reference>
<keyword evidence="2" id="KW-1185">Reference proteome</keyword>
<sequence length="234" mass="26904">MTLWGHLERFAFIDLVNFVNNQTGTLSLGEAYQGRTLEMYLVKGKLRTLHADGFRIQEQMRVREIIYTLISQYNGKFEFDNRRLRSECDFWLDMDLAQLLTQAAQDTMIPENELPRPHDKFVDACLAKPFADLVQSDALQDKWQQIQPYLGWGISAAELTGQLFYSERELRVTLHRLLLAGAVLPQPKLSERLPVLGQIQSVQGRAALPAKRSADAKPGCRLSKSWRRFTRSLH</sequence>
<name>A0A553UME5_9DEIO</name>
<gene>
    <name evidence="1" type="ORF">FNU79_15255</name>
</gene>
<dbReference type="Proteomes" id="UP000316092">
    <property type="component" value="Unassembled WGS sequence"/>
</dbReference>
<evidence type="ECO:0000313" key="1">
    <source>
        <dbReference type="EMBL" id="TSA81364.1"/>
    </source>
</evidence>